<comment type="caution">
    <text evidence="2">The sequence shown here is derived from an EMBL/GenBank/DDBJ whole genome shotgun (WGS) entry which is preliminary data.</text>
</comment>
<reference evidence="2" key="1">
    <citation type="submission" date="2023-03" db="EMBL/GenBank/DDBJ databases">
        <title>Massive genome expansion in bonnet fungi (Mycena s.s.) driven by repeated elements and novel gene families across ecological guilds.</title>
        <authorList>
            <consortium name="Lawrence Berkeley National Laboratory"/>
            <person name="Harder C.B."/>
            <person name="Miyauchi S."/>
            <person name="Viragh M."/>
            <person name="Kuo A."/>
            <person name="Thoen E."/>
            <person name="Andreopoulos B."/>
            <person name="Lu D."/>
            <person name="Skrede I."/>
            <person name="Drula E."/>
            <person name="Henrissat B."/>
            <person name="Morin E."/>
            <person name="Kohler A."/>
            <person name="Barry K."/>
            <person name="LaButti K."/>
            <person name="Morin E."/>
            <person name="Salamov A."/>
            <person name="Lipzen A."/>
            <person name="Mereny Z."/>
            <person name="Hegedus B."/>
            <person name="Baldrian P."/>
            <person name="Stursova M."/>
            <person name="Weitz H."/>
            <person name="Taylor A."/>
            <person name="Grigoriev I.V."/>
            <person name="Nagy L.G."/>
            <person name="Martin F."/>
            <person name="Kauserud H."/>
        </authorList>
    </citation>
    <scope>NUCLEOTIDE SEQUENCE</scope>
    <source>
        <strain evidence="2">CBHHK182m</strain>
    </source>
</reference>
<dbReference type="Proteomes" id="UP001215598">
    <property type="component" value="Unassembled WGS sequence"/>
</dbReference>
<feature type="domain" description="Novel STAND NTPase 1" evidence="1">
    <location>
        <begin position="83"/>
        <end position="221"/>
    </location>
</feature>
<dbReference type="PANTHER" id="PTHR47691">
    <property type="entry name" value="REGULATOR-RELATED"/>
    <property type="match status" value="1"/>
</dbReference>
<organism evidence="2 3">
    <name type="scientific">Mycena metata</name>
    <dbReference type="NCBI Taxonomy" id="1033252"/>
    <lineage>
        <taxon>Eukaryota</taxon>
        <taxon>Fungi</taxon>
        <taxon>Dikarya</taxon>
        <taxon>Basidiomycota</taxon>
        <taxon>Agaricomycotina</taxon>
        <taxon>Agaricomycetes</taxon>
        <taxon>Agaricomycetidae</taxon>
        <taxon>Agaricales</taxon>
        <taxon>Marasmiineae</taxon>
        <taxon>Mycenaceae</taxon>
        <taxon>Mycena</taxon>
    </lineage>
</organism>
<dbReference type="AlphaFoldDB" id="A0AAD7J1N7"/>
<dbReference type="PANTHER" id="PTHR47691:SF3">
    <property type="entry name" value="HTH-TYPE TRANSCRIPTIONAL REGULATOR RV0890C-RELATED"/>
    <property type="match status" value="1"/>
</dbReference>
<dbReference type="Gene3D" id="3.40.50.300">
    <property type="entry name" value="P-loop containing nucleotide triphosphate hydrolases"/>
    <property type="match status" value="1"/>
</dbReference>
<dbReference type="SUPFAM" id="SSF52540">
    <property type="entry name" value="P-loop containing nucleoside triphosphate hydrolases"/>
    <property type="match status" value="1"/>
</dbReference>
<accession>A0AAD7J1N7</accession>
<name>A0AAD7J1N7_9AGAR</name>
<dbReference type="InterPro" id="IPR027417">
    <property type="entry name" value="P-loop_NTPase"/>
</dbReference>
<dbReference type="SUPFAM" id="SSF48452">
    <property type="entry name" value="TPR-like"/>
    <property type="match status" value="2"/>
</dbReference>
<dbReference type="Gene3D" id="1.25.40.10">
    <property type="entry name" value="Tetratricopeptide repeat domain"/>
    <property type="match status" value="2"/>
</dbReference>
<dbReference type="InterPro" id="IPR011990">
    <property type="entry name" value="TPR-like_helical_dom_sf"/>
</dbReference>
<evidence type="ECO:0000313" key="2">
    <source>
        <dbReference type="EMBL" id="KAJ7752592.1"/>
    </source>
</evidence>
<dbReference type="InterPro" id="IPR049052">
    <property type="entry name" value="nSTAND1"/>
</dbReference>
<keyword evidence="3" id="KW-1185">Reference proteome</keyword>
<sequence>MQVGLQDLTHAFKIHLGISTVSAVGQAEEELEKRHEDLLKLLAAHPEISSSESSSVGTLSIFNARRVADGPSSVESFAMLPASPKIFHGRGSELQQMMDLLSREAPRIVILGPGGMGKTSLALAVLHSDTASKYVHRHFVACHSSPGYSELISSIAFHVGVDQGPGLARKIVQHFSRSEASFLVLDNFETPWEAVDGRAEVEELLSLLADVPNLAILVTIRGAERPGKVKWTRPCPLPLAPLSSAAALQTFRDISDSPDNDTTVRKLLDLTGGLPLAVSLIASVAAHEGCDAALERWETESIRLLSDGFDKTSSLEISITLSLSGPRMDLEAQKLLSILSMLPDGLSDTDLVQSTLPISGILRCKTTLLSTSLAHTDHGHRLKVLAPIREYVYSIYPPSSEIKLAIRQYFHEILELWDESRKIPSLAFNSQISANLGNLYRLFSDAMQMDYSDMLANLRSTLHFNNFCRHMSSRVGIPLSSKIVDYQEDPIFATYLIAHLRTLQSGGGDAAEAHIQLGHRYFESSGALERARWHNTLGHHYLLQTDYVRARQYRESALSLASISDGPTQPQWQALLGISLILAQQGDSQSGKAYAKQSHQCAISLGDIYGASRAIAQEAAHCLSLGDFREAAALCAEARELFRACGLEGGMADIKVQIYQAEIHVLRTQYLDARAINESILASDSRSLFRDAFTHLNLALIDIAIDGAPETIHLNVNIAREYFSSLNLTIGSYICDIASGDLHLRDGNPADARRLFTAALPVLTRKLDEGAMSCLERLADLWNGMHNIDDTFHWAGIFLASAQKAKNRLAIMKAIRCLGDVLAALNDEETALQLFEVALKGFSSVGVHAWAASSMVRISGILEKRGSKSGLVSLERAVELLREARPLFERSSQVKQIGLVDSKLAALIQ</sequence>
<dbReference type="Pfam" id="PF20703">
    <property type="entry name" value="nSTAND1"/>
    <property type="match status" value="1"/>
</dbReference>
<proteinExistence type="predicted"/>
<evidence type="ECO:0000259" key="1">
    <source>
        <dbReference type="Pfam" id="PF20703"/>
    </source>
</evidence>
<dbReference type="PRINTS" id="PR00364">
    <property type="entry name" value="DISEASERSIST"/>
</dbReference>
<evidence type="ECO:0000313" key="3">
    <source>
        <dbReference type="Proteomes" id="UP001215598"/>
    </source>
</evidence>
<protein>
    <recommendedName>
        <fullName evidence="1">Novel STAND NTPase 1 domain-containing protein</fullName>
    </recommendedName>
</protein>
<dbReference type="EMBL" id="JARKIB010000058">
    <property type="protein sequence ID" value="KAJ7752592.1"/>
    <property type="molecule type" value="Genomic_DNA"/>
</dbReference>
<gene>
    <name evidence="2" type="ORF">B0H16DRAFT_1723523</name>
</gene>